<dbReference type="EMBL" id="PVZC01000001">
    <property type="protein sequence ID" value="PRY02733.1"/>
    <property type="molecule type" value="Genomic_DNA"/>
</dbReference>
<evidence type="ECO:0000313" key="2">
    <source>
        <dbReference type="EMBL" id="PRY02733.1"/>
    </source>
</evidence>
<proteinExistence type="predicted"/>
<reference evidence="2 3" key="1">
    <citation type="submission" date="2018-03" db="EMBL/GenBank/DDBJ databases">
        <title>Genomic Encyclopedia of Archaeal and Bacterial Type Strains, Phase II (KMG-II): from individual species to whole genera.</title>
        <authorList>
            <person name="Goeker M."/>
        </authorList>
    </citation>
    <scope>NUCLEOTIDE SEQUENCE [LARGE SCALE GENOMIC DNA]</scope>
    <source>
        <strain evidence="2 3">DSM 45601</strain>
    </source>
</reference>
<feature type="region of interest" description="Disordered" evidence="1">
    <location>
        <begin position="1"/>
        <end position="133"/>
    </location>
</feature>
<gene>
    <name evidence="2" type="ORF">CLV72_1011337</name>
</gene>
<feature type="compositionally biased region" description="Gly residues" evidence="1">
    <location>
        <begin position="95"/>
        <end position="107"/>
    </location>
</feature>
<dbReference type="Proteomes" id="UP000237846">
    <property type="component" value="Unassembled WGS sequence"/>
</dbReference>
<protein>
    <submittedName>
        <fullName evidence="2">Uncharacterized protein</fullName>
    </submittedName>
</protein>
<name>A0A2T0QFV9_9ACTN</name>
<sequence>MAHRRAPAAARTSHVGPPHATPRHARQLPKGTFPARSGSTGTPAAAKAGVMPRTSVVMWLPPQRPVAASGGSRGERSTSGGPGEGRHTARSIPGRGQGARGRSGPGGLRRRGGARPPRAPLRPAGCSPGHLAEVEQGPGRHRVLLWLGNCSARSANVRWRCCEIGGEAVPGGERRGCLRRVRRGYACFALNSCRGRWLAVRCACARSWAVFGEVEEVALAGLPFGGGDAVNGCLVEGQHAAVEVHLAAQGIGSSSRRRRRLWRSGTRRLRCRWPVRPRRPWAPNADGGSPAVRAPWP</sequence>
<evidence type="ECO:0000313" key="3">
    <source>
        <dbReference type="Proteomes" id="UP000237846"/>
    </source>
</evidence>
<organism evidence="2 3">
    <name type="scientific">Allonocardiopsis opalescens</name>
    <dbReference type="NCBI Taxonomy" id="1144618"/>
    <lineage>
        <taxon>Bacteria</taxon>
        <taxon>Bacillati</taxon>
        <taxon>Actinomycetota</taxon>
        <taxon>Actinomycetes</taxon>
        <taxon>Streptosporangiales</taxon>
        <taxon>Allonocardiopsis</taxon>
    </lineage>
</organism>
<dbReference type="AlphaFoldDB" id="A0A2T0QFV9"/>
<evidence type="ECO:0000256" key="1">
    <source>
        <dbReference type="SAM" id="MobiDB-lite"/>
    </source>
</evidence>
<comment type="caution">
    <text evidence="2">The sequence shown here is derived from an EMBL/GenBank/DDBJ whole genome shotgun (WGS) entry which is preliminary data.</text>
</comment>
<accession>A0A2T0QFV9</accession>
<keyword evidence="3" id="KW-1185">Reference proteome</keyword>